<name>A0ABR1FRE1_AURAN</name>
<keyword evidence="5" id="KW-0560">Oxidoreductase</keyword>
<evidence type="ECO:0000256" key="2">
    <source>
        <dbReference type="ARBA" id="ARBA00022630"/>
    </source>
</evidence>
<keyword evidence="6" id="KW-0812">Transmembrane</keyword>
<evidence type="ECO:0000256" key="1">
    <source>
        <dbReference type="ARBA" id="ARBA00009183"/>
    </source>
</evidence>
<dbReference type="EMBL" id="JBBJCI010000285">
    <property type="protein sequence ID" value="KAK7236285.1"/>
    <property type="molecule type" value="Genomic_DNA"/>
</dbReference>
<feature type="transmembrane region" description="Helical" evidence="6">
    <location>
        <begin position="544"/>
        <end position="563"/>
    </location>
</feature>
<protein>
    <submittedName>
        <fullName evidence="7">Uncharacterized protein</fullName>
    </submittedName>
</protein>
<dbReference type="InterPro" id="IPR036188">
    <property type="entry name" value="FAD/NAD-bd_sf"/>
</dbReference>
<dbReference type="PRINTS" id="PR00368">
    <property type="entry name" value="FADPNR"/>
</dbReference>
<evidence type="ECO:0000313" key="7">
    <source>
        <dbReference type="EMBL" id="KAK7236285.1"/>
    </source>
</evidence>
<evidence type="ECO:0000256" key="6">
    <source>
        <dbReference type="SAM" id="Phobius"/>
    </source>
</evidence>
<accession>A0ABR1FRE1</accession>
<dbReference type="PANTHER" id="PTHR23023">
    <property type="entry name" value="DIMETHYLANILINE MONOOXYGENASE"/>
    <property type="match status" value="1"/>
</dbReference>
<gene>
    <name evidence="7" type="ORF">SO694_00061114</name>
</gene>
<dbReference type="Gene3D" id="3.50.50.60">
    <property type="entry name" value="FAD/NAD(P)-binding domain"/>
    <property type="match status" value="2"/>
</dbReference>
<dbReference type="PRINTS" id="PR00411">
    <property type="entry name" value="PNDRDTASEI"/>
</dbReference>
<keyword evidence="4" id="KW-0521">NADP</keyword>
<keyword evidence="3" id="KW-0274">FAD</keyword>
<dbReference type="Pfam" id="PF00743">
    <property type="entry name" value="FMO-like"/>
    <property type="match status" value="2"/>
</dbReference>
<evidence type="ECO:0000256" key="5">
    <source>
        <dbReference type="ARBA" id="ARBA00023002"/>
    </source>
</evidence>
<sequence length="595" mass="65739">MKQSCVVIGAGPCGLVAAKELREAGHDVVCLEKSQVIGGVFSTLRESSYDDLFLTVSNVFMAYSDFPCEEAYVKYSRKEEYAQYLHRYSAAFGLGDCIKFGHAVTKASYGTGTAKKWRVEATRDDGSVVAFDADALVVSTGSNATPKCIKGVAEGFEGEKLHSSEFQNASDFAGKTCLVIGTGESAADISSELSTTAKHVTCWSRRPFMIAPRFVNWAVNDRHHDEFEAMKTESLWSKAKALDMLEAVTTSRIANMAPLWFYGILRTGLWTDKSHTNPAMIMTGIWGHHYYRSLPADDPNKSKAFWQGDQIGWVTKNSRFAGMVGKGQLDMVVSKTAVFGADSVTFPETTLVNDTEHLPAISKTLTGLDVVVCCTGYKTGFPWLEAEGVCPCPRTWYKHCFPPTTGKDLAFIGWARPHQGGIPQCAELLARYHAMLLSGDKALPDDVAKRTKEEADAETAFYFATPHLTSLVDWPSFSESLAKLIGCTPSAPSFLRPLKFLQWWYLPSWSCWFRQRGPGAKPETLKAVLDRCEPGGGEFGNNDWVVMTVMFFVGLGMSVFNFFSRLLSKPGVFGGYMWNKSKVFVLHGTPIRLFL</sequence>
<dbReference type="SUPFAM" id="SSF51905">
    <property type="entry name" value="FAD/NAD(P)-binding domain"/>
    <property type="match status" value="1"/>
</dbReference>
<dbReference type="InterPro" id="IPR000960">
    <property type="entry name" value="Flavin_mOase"/>
</dbReference>
<proteinExistence type="inferred from homology"/>
<dbReference type="Proteomes" id="UP001363151">
    <property type="component" value="Unassembled WGS sequence"/>
</dbReference>
<organism evidence="7 8">
    <name type="scientific">Aureococcus anophagefferens</name>
    <name type="common">Harmful bloom alga</name>
    <dbReference type="NCBI Taxonomy" id="44056"/>
    <lineage>
        <taxon>Eukaryota</taxon>
        <taxon>Sar</taxon>
        <taxon>Stramenopiles</taxon>
        <taxon>Ochrophyta</taxon>
        <taxon>Pelagophyceae</taxon>
        <taxon>Pelagomonadales</taxon>
        <taxon>Pelagomonadaceae</taxon>
        <taxon>Aureococcus</taxon>
    </lineage>
</organism>
<keyword evidence="6" id="KW-0472">Membrane</keyword>
<keyword evidence="2" id="KW-0285">Flavoprotein</keyword>
<evidence type="ECO:0000313" key="8">
    <source>
        <dbReference type="Proteomes" id="UP001363151"/>
    </source>
</evidence>
<dbReference type="InterPro" id="IPR020946">
    <property type="entry name" value="Flavin_mOase-like"/>
</dbReference>
<dbReference type="InterPro" id="IPR050346">
    <property type="entry name" value="FMO-like"/>
</dbReference>
<comment type="caution">
    <text evidence="7">The sequence shown here is derived from an EMBL/GenBank/DDBJ whole genome shotgun (WGS) entry which is preliminary data.</text>
</comment>
<dbReference type="PIRSF" id="PIRSF000332">
    <property type="entry name" value="FMO"/>
    <property type="match status" value="1"/>
</dbReference>
<keyword evidence="6" id="KW-1133">Transmembrane helix</keyword>
<reference evidence="7 8" key="1">
    <citation type="submission" date="2024-03" db="EMBL/GenBank/DDBJ databases">
        <title>Aureococcus anophagefferens CCMP1851 and Kratosvirus quantuckense: Draft genome of a second virus-susceptible host strain in the model system.</title>
        <authorList>
            <person name="Chase E."/>
            <person name="Truchon A.R."/>
            <person name="Schepens W."/>
            <person name="Wilhelm S.W."/>
        </authorList>
    </citation>
    <scope>NUCLEOTIDE SEQUENCE [LARGE SCALE GENOMIC DNA]</scope>
    <source>
        <strain evidence="7 8">CCMP1851</strain>
    </source>
</reference>
<comment type="similarity">
    <text evidence="1">Belongs to the FMO family.</text>
</comment>
<keyword evidence="8" id="KW-1185">Reference proteome</keyword>
<evidence type="ECO:0000256" key="3">
    <source>
        <dbReference type="ARBA" id="ARBA00022827"/>
    </source>
</evidence>
<evidence type="ECO:0000256" key="4">
    <source>
        <dbReference type="ARBA" id="ARBA00022857"/>
    </source>
</evidence>